<dbReference type="PANTHER" id="PTHR23530:SF1">
    <property type="entry name" value="PERMEASE, MAJOR FACILITATOR SUPERFAMILY-RELATED"/>
    <property type="match status" value="1"/>
</dbReference>
<evidence type="ECO:0000256" key="4">
    <source>
        <dbReference type="ARBA" id="ARBA00023136"/>
    </source>
</evidence>
<reference evidence="7 8" key="1">
    <citation type="submission" date="2024-10" db="EMBL/GenBank/DDBJ databases">
        <title>The Natural Products Discovery Center: Release of the First 8490 Sequenced Strains for Exploring Actinobacteria Biosynthetic Diversity.</title>
        <authorList>
            <person name="Kalkreuter E."/>
            <person name="Kautsar S.A."/>
            <person name="Yang D."/>
            <person name="Bader C.D."/>
            <person name="Teijaro C.N."/>
            <person name="Fluegel L."/>
            <person name="Davis C.M."/>
            <person name="Simpson J.R."/>
            <person name="Lauterbach L."/>
            <person name="Steele A.D."/>
            <person name="Gui C."/>
            <person name="Meng S."/>
            <person name="Li G."/>
            <person name="Viehrig K."/>
            <person name="Ye F."/>
            <person name="Su P."/>
            <person name="Kiefer A.F."/>
            <person name="Nichols A."/>
            <person name="Cepeda A.J."/>
            <person name="Yan W."/>
            <person name="Fan B."/>
            <person name="Jiang Y."/>
            <person name="Adhikari A."/>
            <person name="Zheng C.-J."/>
            <person name="Schuster L."/>
            <person name="Cowan T.M."/>
            <person name="Smanski M.J."/>
            <person name="Chevrette M.G."/>
            <person name="De Carvalho L.P.S."/>
            <person name="Shen B."/>
        </authorList>
    </citation>
    <scope>NUCLEOTIDE SEQUENCE [LARGE SCALE GENOMIC DNA]</scope>
    <source>
        <strain evidence="7 8">NPDC050545</strain>
    </source>
</reference>
<dbReference type="EMBL" id="JBITGY010000015">
    <property type="protein sequence ID" value="MFI6504495.1"/>
    <property type="molecule type" value="Genomic_DNA"/>
</dbReference>
<name>A0ABW7Z8L5_9ACTN</name>
<organism evidence="7 8">
    <name type="scientific">Nonomuraea typhae</name>
    <dbReference type="NCBI Taxonomy" id="2603600"/>
    <lineage>
        <taxon>Bacteria</taxon>
        <taxon>Bacillati</taxon>
        <taxon>Actinomycetota</taxon>
        <taxon>Actinomycetes</taxon>
        <taxon>Streptosporangiales</taxon>
        <taxon>Streptosporangiaceae</taxon>
        <taxon>Nonomuraea</taxon>
    </lineage>
</organism>
<dbReference type="RefSeq" id="WP_397090241.1">
    <property type="nucleotide sequence ID" value="NZ_JBITGY010000015.1"/>
</dbReference>
<feature type="transmembrane region" description="Helical" evidence="5">
    <location>
        <begin position="47"/>
        <end position="68"/>
    </location>
</feature>
<dbReference type="PANTHER" id="PTHR23530">
    <property type="entry name" value="TRANSPORT PROTEIN-RELATED"/>
    <property type="match status" value="1"/>
</dbReference>
<evidence type="ECO:0000313" key="8">
    <source>
        <dbReference type="Proteomes" id="UP001612741"/>
    </source>
</evidence>
<feature type="domain" description="Major facilitator superfamily (MFS) profile" evidence="6">
    <location>
        <begin position="1"/>
        <end position="414"/>
    </location>
</feature>
<protein>
    <submittedName>
        <fullName evidence="7">MFS transporter</fullName>
    </submittedName>
</protein>
<keyword evidence="3 5" id="KW-1133">Transmembrane helix</keyword>
<dbReference type="Pfam" id="PF07690">
    <property type="entry name" value="MFS_1"/>
    <property type="match status" value="1"/>
</dbReference>
<feature type="transmembrane region" description="Helical" evidence="5">
    <location>
        <begin position="271"/>
        <end position="292"/>
    </location>
</feature>
<feature type="transmembrane region" description="Helical" evidence="5">
    <location>
        <begin position="233"/>
        <end position="251"/>
    </location>
</feature>
<feature type="transmembrane region" description="Helical" evidence="5">
    <location>
        <begin position="20"/>
        <end position="41"/>
    </location>
</feature>
<dbReference type="Gene3D" id="1.20.1250.20">
    <property type="entry name" value="MFS general substrate transporter like domains"/>
    <property type="match status" value="1"/>
</dbReference>
<dbReference type="PROSITE" id="PS50850">
    <property type="entry name" value="MFS"/>
    <property type="match status" value="1"/>
</dbReference>
<proteinExistence type="predicted"/>
<sequence length="429" mass="44917">MRHLSVESLTAVQVRRRFLLLYGLRWMPVGILIPSLVLLLVEREISIGAIGFALSLRGFVWLFLDIPAGGLADTWGRRPVLLTAAAITLASFVILATVETLAGLMIFSILQALYRALDSGTLHAWYVDATLALGAKDSLERGFRHAGSILGYGIAAGCLLSGLLVYTHPIPGVAALNQPVVAGALINVIALLCFWLLVPETKSATGYLPFLSAVRTVPATVRQGLRLVFTKRVLLMLTAVELLWGFGMAAYETLIPLRIEDVTSVADAAALLSPVTAAGWFVSSLGAAALPLLTRRLGQVGTAVLLRVVQGVVVVGMGLAAGPIGVIAGYLACYVLHGAAAPLHQTMLHDSIEGPHRTTASSVNSTANQLSNAIGLVVLTQVVEGFSAASAFLVAGVALAAAAPFYLSLRRVPAAGKPADRVTTAPPAD</sequence>
<evidence type="ECO:0000259" key="6">
    <source>
        <dbReference type="PROSITE" id="PS50850"/>
    </source>
</evidence>
<dbReference type="SUPFAM" id="SSF103473">
    <property type="entry name" value="MFS general substrate transporter"/>
    <property type="match status" value="1"/>
</dbReference>
<feature type="transmembrane region" description="Helical" evidence="5">
    <location>
        <begin position="179"/>
        <end position="198"/>
    </location>
</feature>
<evidence type="ECO:0000256" key="5">
    <source>
        <dbReference type="SAM" id="Phobius"/>
    </source>
</evidence>
<keyword evidence="4 5" id="KW-0472">Membrane</keyword>
<feature type="transmembrane region" description="Helical" evidence="5">
    <location>
        <begin position="304"/>
        <end position="337"/>
    </location>
</feature>
<comment type="subcellular location">
    <subcellularLocation>
        <location evidence="1">Cell membrane</location>
        <topology evidence="1">Multi-pass membrane protein</topology>
    </subcellularLocation>
</comment>
<feature type="transmembrane region" description="Helical" evidence="5">
    <location>
        <begin position="386"/>
        <end position="407"/>
    </location>
</feature>
<evidence type="ECO:0000256" key="1">
    <source>
        <dbReference type="ARBA" id="ARBA00004651"/>
    </source>
</evidence>
<evidence type="ECO:0000256" key="3">
    <source>
        <dbReference type="ARBA" id="ARBA00022989"/>
    </source>
</evidence>
<keyword evidence="8" id="KW-1185">Reference proteome</keyword>
<gene>
    <name evidence="7" type="ORF">ACIBG2_44420</name>
</gene>
<accession>A0ABW7Z8L5</accession>
<feature type="transmembrane region" description="Helical" evidence="5">
    <location>
        <begin position="80"/>
        <end position="110"/>
    </location>
</feature>
<comment type="caution">
    <text evidence="7">The sequence shown here is derived from an EMBL/GenBank/DDBJ whole genome shotgun (WGS) entry which is preliminary data.</text>
</comment>
<dbReference type="InterPro" id="IPR053160">
    <property type="entry name" value="MFS_DHA3_Transporter"/>
</dbReference>
<keyword evidence="2 5" id="KW-0812">Transmembrane</keyword>
<dbReference type="InterPro" id="IPR036259">
    <property type="entry name" value="MFS_trans_sf"/>
</dbReference>
<dbReference type="Proteomes" id="UP001612741">
    <property type="component" value="Unassembled WGS sequence"/>
</dbReference>
<dbReference type="InterPro" id="IPR011701">
    <property type="entry name" value="MFS"/>
</dbReference>
<evidence type="ECO:0000313" key="7">
    <source>
        <dbReference type="EMBL" id="MFI6504495.1"/>
    </source>
</evidence>
<feature type="transmembrane region" description="Helical" evidence="5">
    <location>
        <begin position="149"/>
        <end position="167"/>
    </location>
</feature>
<dbReference type="InterPro" id="IPR020846">
    <property type="entry name" value="MFS_dom"/>
</dbReference>
<evidence type="ECO:0000256" key="2">
    <source>
        <dbReference type="ARBA" id="ARBA00022692"/>
    </source>
</evidence>